<keyword evidence="5" id="KW-0811">Translocation</keyword>
<evidence type="ECO:0000313" key="7">
    <source>
        <dbReference type="Proteomes" id="UP000282892"/>
    </source>
</evidence>
<dbReference type="OrthoDB" id="9777044at2"/>
<comment type="similarity">
    <text evidence="5">Belongs to the TatC family.</text>
</comment>
<comment type="subcellular location">
    <subcellularLocation>
        <location evidence="5">Cell membrane</location>
        <topology evidence="5">Multi-pass membrane protein</topology>
    </subcellularLocation>
    <subcellularLocation>
        <location evidence="1">Membrane</location>
        <topology evidence="1">Multi-pass membrane protein</topology>
    </subcellularLocation>
</comment>
<sequence length="239" mass="27533">MDGKELHILGHLEELRARIIKTVIAFIVIFIIMFIYVQDIYYWLIRDLDQKLAVLGPGDIVWVYMMITAVFSVAALIPVAAYQIWKFVAPALKPEERRVTLWFIPFLFLLFLCGIGFGYFVLFPTVLGFLTSLSQGQFETMFTAGEYFRFMLNLTLPFGLLFEMPLLVIFLTRLGIVNPMRLAKVRKLSYFILIVVSILVTPPDFMSDILVTVPLLVLYELSVTLSKIVYRKKLLKEAV</sequence>
<keyword evidence="3 5" id="KW-1133">Transmembrane helix</keyword>
<protein>
    <recommendedName>
        <fullName evidence="5">Sec-independent protein translocase protein TatC</fullName>
    </recommendedName>
</protein>
<dbReference type="GO" id="GO:0033281">
    <property type="term" value="C:TAT protein transport complex"/>
    <property type="evidence" value="ECO:0007669"/>
    <property type="project" value="UniProtKB-UniRule"/>
</dbReference>
<dbReference type="GO" id="GO:0065002">
    <property type="term" value="P:intracellular protein transmembrane transport"/>
    <property type="evidence" value="ECO:0007669"/>
    <property type="project" value="TreeGrafter"/>
</dbReference>
<dbReference type="GO" id="GO:0009977">
    <property type="term" value="F:proton motive force dependent protein transmembrane transporter activity"/>
    <property type="evidence" value="ECO:0007669"/>
    <property type="project" value="TreeGrafter"/>
</dbReference>
<dbReference type="Proteomes" id="UP000282892">
    <property type="component" value="Chromosome"/>
</dbReference>
<dbReference type="PANTHER" id="PTHR30371">
    <property type="entry name" value="SEC-INDEPENDENT PROTEIN TRANSLOCASE PROTEIN TATC"/>
    <property type="match status" value="1"/>
</dbReference>
<feature type="transmembrane region" description="Helical" evidence="5">
    <location>
        <begin position="150"/>
        <end position="176"/>
    </location>
</feature>
<evidence type="ECO:0000256" key="1">
    <source>
        <dbReference type="ARBA" id="ARBA00004141"/>
    </source>
</evidence>
<dbReference type="KEGG" id="nmk:CHR53_03615"/>
<dbReference type="PRINTS" id="PR01840">
    <property type="entry name" value="TATCFAMILY"/>
</dbReference>
<dbReference type="InterPro" id="IPR019820">
    <property type="entry name" value="Sec-indep_translocase_CS"/>
</dbReference>
<dbReference type="InterPro" id="IPR002033">
    <property type="entry name" value="TatC"/>
</dbReference>
<keyword evidence="5" id="KW-1003">Cell membrane</keyword>
<comment type="function">
    <text evidence="5">Part of the twin-arginine translocation (Tat) system that transports large folded proteins containing a characteristic twin-arginine motif in their signal peptide across membranes.</text>
</comment>
<feature type="transmembrane region" description="Helical" evidence="5">
    <location>
        <begin position="106"/>
        <end position="130"/>
    </location>
</feature>
<dbReference type="Pfam" id="PF00902">
    <property type="entry name" value="TatC"/>
    <property type="match status" value="1"/>
</dbReference>
<dbReference type="HAMAP" id="MF_00902">
    <property type="entry name" value="TatC"/>
    <property type="match status" value="1"/>
</dbReference>
<organism evidence="6 7">
    <name type="scientific">Neobacillus mesonae</name>
    <dbReference type="NCBI Taxonomy" id="1193713"/>
    <lineage>
        <taxon>Bacteria</taxon>
        <taxon>Bacillati</taxon>
        <taxon>Bacillota</taxon>
        <taxon>Bacilli</taxon>
        <taxon>Bacillales</taxon>
        <taxon>Bacillaceae</taxon>
        <taxon>Neobacillus</taxon>
    </lineage>
</organism>
<proteinExistence type="inferred from homology"/>
<reference evidence="6 7" key="1">
    <citation type="submission" date="2017-07" db="EMBL/GenBank/DDBJ databases">
        <title>The complete genome sequence of Bacillus mesonae strain H20-5, an efficient strain improving plant abiotic stress resistance.</title>
        <authorList>
            <person name="Kim S.Y."/>
            <person name="Song H."/>
            <person name="Sang M.K."/>
            <person name="Weon H.-Y."/>
            <person name="Song J."/>
        </authorList>
    </citation>
    <scope>NUCLEOTIDE SEQUENCE [LARGE SCALE GENOMIC DNA]</scope>
    <source>
        <strain evidence="6 7">H20-5</strain>
    </source>
</reference>
<feature type="transmembrane region" description="Helical" evidence="5">
    <location>
        <begin position="61"/>
        <end position="85"/>
    </location>
</feature>
<dbReference type="PROSITE" id="PS01218">
    <property type="entry name" value="TATC"/>
    <property type="match status" value="1"/>
</dbReference>
<evidence type="ECO:0000256" key="4">
    <source>
        <dbReference type="ARBA" id="ARBA00023136"/>
    </source>
</evidence>
<accession>A0A3T0HTX5</accession>
<feature type="transmembrane region" description="Helical" evidence="5">
    <location>
        <begin position="211"/>
        <end position="230"/>
    </location>
</feature>
<dbReference type="GO" id="GO:0043953">
    <property type="term" value="P:protein transport by the Tat complex"/>
    <property type="evidence" value="ECO:0007669"/>
    <property type="project" value="UniProtKB-UniRule"/>
</dbReference>
<evidence type="ECO:0000256" key="3">
    <source>
        <dbReference type="ARBA" id="ARBA00022989"/>
    </source>
</evidence>
<keyword evidence="5" id="KW-0813">Transport</keyword>
<comment type="subunit">
    <text evidence="5">Forms a complex with TatA.</text>
</comment>
<name>A0A3T0HTX5_9BACI</name>
<feature type="transmembrane region" description="Helical" evidence="5">
    <location>
        <begin position="20"/>
        <end position="41"/>
    </location>
</feature>
<dbReference type="STRING" id="1193713.GCA_001636315_03241"/>
<dbReference type="EMBL" id="CP022572">
    <property type="protein sequence ID" value="AZU60428.1"/>
    <property type="molecule type" value="Genomic_DNA"/>
</dbReference>
<dbReference type="PANTHER" id="PTHR30371:SF4">
    <property type="entry name" value="SEC-INDEPENDENT PROTEIN TRANSLOCASE PROTEIN TATCD"/>
    <property type="match status" value="1"/>
</dbReference>
<keyword evidence="7" id="KW-1185">Reference proteome</keyword>
<evidence type="ECO:0000313" key="6">
    <source>
        <dbReference type="EMBL" id="AZU60428.1"/>
    </source>
</evidence>
<feature type="transmembrane region" description="Helical" evidence="5">
    <location>
        <begin position="188"/>
        <end position="205"/>
    </location>
</feature>
<evidence type="ECO:0000256" key="5">
    <source>
        <dbReference type="HAMAP-Rule" id="MF_00902"/>
    </source>
</evidence>
<dbReference type="NCBIfam" id="TIGR00945">
    <property type="entry name" value="tatC"/>
    <property type="match status" value="1"/>
</dbReference>
<keyword evidence="5" id="KW-0653">Protein transport</keyword>
<dbReference type="RefSeq" id="WP_127485024.1">
    <property type="nucleotide sequence ID" value="NZ_CP022572.1"/>
</dbReference>
<evidence type="ECO:0000256" key="2">
    <source>
        <dbReference type="ARBA" id="ARBA00022692"/>
    </source>
</evidence>
<dbReference type="AlphaFoldDB" id="A0A3T0HTX5"/>
<keyword evidence="2 5" id="KW-0812">Transmembrane</keyword>
<gene>
    <name evidence="5 6" type="primary">tatC</name>
    <name evidence="6" type="ORF">CHR53_03615</name>
</gene>
<keyword evidence="4 5" id="KW-0472">Membrane</keyword>